<evidence type="ECO:0000313" key="3">
    <source>
        <dbReference type="EMBL" id="AGZ43654.1"/>
    </source>
</evidence>
<dbReference type="InterPro" id="IPR006016">
    <property type="entry name" value="UspA"/>
</dbReference>
<comment type="similarity">
    <text evidence="1">Belongs to the universal stress protein A family.</text>
</comment>
<dbReference type="PRINTS" id="PR01438">
    <property type="entry name" value="UNVRSLSTRESS"/>
</dbReference>
<dbReference type="PANTHER" id="PTHR46268">
    <property type="entry name" value="STRESS RESPONSE PROTEIN NHAX"/>
    <property type="match status" value="1"/>
</dbReference>
<reference evidence="3 4" key="1">
    <citation type="journal article" date="2014" name="J. Biotechnol.">
        <title>Complete genome sequence of the actinobacterium Actinoplanes friuliensis HAG 010964, producer of the lipopeptide antibiotic friulimycin.</title>
        <authorList>
            <person name="Ruckert C."/>
            <person name="Szczepanowski R."/>
            <person name="Albersmeier A."/>
            <person name="Goesmann A."/>
            <person name="Fischer N."/>
            <person name="Steinkamper A."/>
            <person name="Puhler A."/>
            <person name="Biener R."/>
            <person name="Schwartz D."/>
            <person name="Kalinowski J."/>
        </authorList>
    </citation>
    <scope>NUCLEOTIDE SEQUENCE [LARGE SCALE GENOMIC DNA]</scope>
    <source>
        <strain evidence="3 4">DSM 7358</strain>
    </source>
</reference>
<accession>U5W3F9</accession>
<evidence type="ECO:0000313" key="4">
    <source>
        <dbReference type="Proteomes" id="UP000017746"/>
    </source>
</evidence>
<sequence length="285" mass="29193">MQIPGPAPVVVGVNGTAAGLAATRLAAREAMARGHPLRVVHVFTGPGAGSADAPDWAQARHEASEIVAEAVGTATRTVPGVRVEGLVLDGLPVRELLRLSRNAELLVLADDDLASTPRLPVDSVLVQVASRSRRPVFVARGVRPPAGPLMTAVDGSPTSLLALRVAAAEAERRGTALEVLHVVETEARRAAGQLLLDTAVATLPGSWPVRTSLLIGEPAATLVRASRRARMMIVGPRGAGGGTLLGGVAQQLLRRCACPTVFVHGTPAGVTPVAGTVRSAGALMS</sequence>
<evidence type="ECO:0000259" key="2">
    <source>
        <dbReference type="Pfam" id="PF00582"/>
    </source>
</evidence>
<dbReference type="OrthoDB" id="3404132at2"/>
<dbReference type="KEGG" id="afs:AFR_26965"/>
<dbReference type="RefSeq" id="WP_023364568.1">
    <property type="nucleotide sequence ID" value="NC_022657.1"/>
</dbReference>
<dbReference type="AlphaFoldDB" id="U5W3F9"/>
<dbReference type="Gene3D" id="3.40.50.12370">
    <property type="match status" value="1"/>
</dbReference>
<organism evidence="3 4">
    <name type="scientific">Actinoplanes friuliensis DSM 7358</name>
    <dbReference type="NCBI Taxonomy" id="1246995"/>
    <lineage>
        <taxon>Bacteria</taxon>
        <taxon>Bacillati</taxon>
        <taxon>Actinomycetota</taxon>
        <taxon>Actinomycetes</taxon>
        <taxon>Micromonosporales</taxon>
        <taxon>Micromonosporaceae</taxon>
        <taxon>Actinoplanes</taxon>
    </lineage>
</organism>
<feature type="domain" description="UspA" evidence="2">
    <location>
        <begin position="9"/>
        <end position="140"/>
    </location>
</feature>
<dbReference type="HOGENOM" id="CLU_049301_2_3_11"/>
<proteinExistence type="inferred from homology"/>
<dbReference type="SUPFAM" id="SSF52402">
    <property type="entry name" value="Adenine nucleotide alpha hydrolases-like"/>
    <property type="match status" value="2"/>
</dbReference>
<dbReference type="eggNOG" id="COG0589">
    <property type="taxonomic scope" value="Bacteria"/>
</dbReference>
<dbReference type="PATRIC" id="fig|1246995.3.peg.5464"/>
<dbReference type="EMBL" id="CP006272">
    <property type="protein sequence ID" value="AGZ43654.1"/>
    <property type="molecule type" value="Genomic_DNA"/>
</dbReference>
<dbReference type="Proteomes" id="UP000017746">
    <property type="component" value="Chromosome"/>
</dbReference>
<keyword evidence="4" id="KW-1185">Reference proteome</keyword>
<feature type="domain" description="UspA" evidence="2">
    <location>
        <begin position="149"/>
        <end position="264"/>
    </location>
</feature>
<gene>
    <name evidence="3" type="ORF">AFR_26965</name>
</gene>
<evidence type="ECO:0000256" key="1">
    <source>
        <dbReference type="ARBA" id="ARBA00008791"/>
    </source>
</evidence>
<dbReference type="Gene3D" id="3.40.50.620">
    <property type="entry name" value="HUPs"/>
    <property type="match status" value="1"/>
</dbReference>
<dbReference type="PANTHER" id="PTHR46268:SF6">
    <property type="entry name" value="UNIVERSAL STRESS PROTEIN UP12"/>
    <property type="match status" value="1"/>
</dbReference>
<dbReference type="InterPro" id="IPR006015">
    <property type="entry name" value="Universal_stress_UspA"/>
</dbReference>
<dbReference type="STRING" id="1246995.AFR_26965"/>
<dbReference type="Pfam" id="PF00582">
    <property type="entry name" value="Usp"/>
    <property type="match status" value="2"/>
</dbReference>
<protein>
    <recommendedName>
        <fullName evidence="2">UspA domain-containing protein</fullName>
    </recommendedName>
</protein>
<dbReference type="InterPro" id="IPR014729">
    <property type="entry name" value="Rossmann-like_a/b/a_fold"/>
</dbReference>
<name>U5W3F9_9ACTN</name>